<comment type="cofactor">
    <cofactor evidence="1 9">
        <name>pyridoxal 5'-phosphate</name>
        <dbReference type="ChEBI" id="CHEBI:597326"/>
    </cofactor>
</comment>
<keyword evidence="6 9" id="KW-0808">Transferase</keyword>
<dbReference type="PROSITE" id="PS00599">
    <property type="entry name" value="AA_TRANSFER_CLASS_2"/>
    <property type="match status" value="1"/>
</dbReference>
<keyword evidence="12" id="KW-1185">Reference proteome</keyword>
<dbReference type="Gene3D" id="3.90.1150.10">
    <property type="entry name" value="Aspartate Aminotransferase, domain 1"/>
    <property type="match status" value="1"/>
</dbReference>
<dbReference type="Gene3D" id="3.40.640.10">
    <property type="entry name" value="Type I PLP-dependent aspartate aminotransferase-like (Major domain)"/>
    <property type="match status" value="1"/>
</dbReference>
<dbReference type="GO" id="GO:0004400">
    <property type="term" value="F:histidinol-phosphate transaminase activity"/>
    <property type="evidence" value="ECO:0007669"/>
    <property type="project" value="UniProtKB-EC"/>
</dbReference>
<dbReference type="EC" id="2.6.1.9" evidence="9"/>
<evidence type="ECO:0000256" key="5">
    <source>
        <dbReference type="ARBA" id="ARBA00022576"/>
    </source>
</evidence>
<evidence type="ECO:0000256" key="7">
    <source>
        <dbReference type="ARBA" id="ARBA00022898"/>
    </source>
</evidence>
<dbReference type="Proteomes" id="UP000663249">
    <property type="component" value="Chromosome"/>
</dbReference>
<dbReference type="PANTHER" id="PTHR43643">
    <property type="entry name" value="HISTIDINOL-PHOSPHATE AMINOTRANSFERASE 2"/>
    <property type="match status" value="1"/>
</dbReference>
<dbReference type="SUPFAM" id="SSF53383">
    <property type="entry name" value="PLP-dependent transferases"/>
    <property type="match status" value="1"/>
</dbReference>
<dbReference type="NCBIfam" id="TIGR01141">
    <property type="entry name" value="hisC"/>
    <property type="match status" value="1"/>
</dbReference>
<keyword evidence="7 9" id="KW-0663">Pyridoxal phosphate</keyword>
<dbReference type="InterPro" id="IPR015424">
    <property type="entry name" value="PyrdxlP-dep_Trfase"/>
</dbReference>
<accession>A0ABX7K343</accession>
<dbReference type="InterPro" id="IPR050106">
    <property type="entry name" value="HistidinolP_aminotransfase"/>
</dbReference>
<dbReference type="Pfam" id="PF00155">
    <property type="entry name" value="Aminotran_1_2"/>
    <property type="match status" value="1"/>
</dbReference>
<evidence type="ECO:0000256" key="3">
    <source>
        <dbReference type="ARBA" id="ARBA00007970"/>
    </source>
</evidence>
<feature type="domain" description="Aminotransferase class I/classII large" evidence="10">
    <location>
        <begin position="44"/>
        <end position="363"/>
    </location>
</feature>
<evidence type="ECO:0000313" key="11">
    <source>
        <dbReference type="EMBL" id="QSB41699.1"/>
    </source>
</evidence>
<dbReference type="InterPro" id="IPR004839">
    <property type="entry name" value="Aminotransferase_I/II_large"/>
</dbReference>
<dbReference type="InterPro" id="IPR015421">
    <property type="entry name" value="PyrdxlP-dep_Trfase_major"/>
</dbReference>
<dbReference type="PANTHER" id="PTHR43643:SF3">
    <property type="entry name" value="HISTIDINOL-PHOSPHATE AMINOTRANSFERASE"/>
    <property type="match status" value="1"/>
</dbReference>
<gene>
    <name evidence="9 11" type="primary">hisC</name>
    <name evidence="11" type="ORF">JTY93_10280</name>
</gene>
<evidence type="ECO:0000256" key="6">
    <source>
        <dbReference type="ARBA" id="ARBA00022679"/>
    </source>
</evidence>
<evidence type="ECO:0000259" key="10">
    <source>
        <dbReference type="Pfam" id="PF00155"/>
    </source>
</evidence>
<keyword evidence="5 9" id="KW-0032">Aminotransferase</keyword>
<dbReference type="InterPro" id="IPR001917">
    <property type="entry name" value="Aminotrans_II_pyridoxalP_BS"/>
</dbReference>
<evidence type="ECO:0000256" key="1">
    <source>
        <dbReference type="ARBA" id="ARBA00001933"/>
    </source>
</evidence>
<keyword evidence="9" id="KW-0368">Histidine biosynthesis</keyword>
<dbReference type="CDD" id="cd00609">
    <property type="entry name" value="AAT_like"/>
    <property type="match status" value="1"/>
</dbReference>
<dbReference type="InterPro" id="IPR015422">
    <property type="entry name" value="PyrdxlP-dep_Trfase_small"/>
</dbReference>
<organism evidence="11 12">
    <name type="scientific">Pseudomonas hygromyciniae</name>
    <dbReference type="NCBI Taxonomy" id="2812000"/>
    <lineage>
        <taxon>Bacteria</taxon>
        <taxon>Pseudomonadati</taxon>
        <taxon>Pseudomonadota</taxon>
        <taxon>Gammaproteobacteria</taxon>
        <taxon>Pseudomonadales</taxon>
        <taxon>Pseudomonadaceae</taxon>
        <taxon>Pseudomonas</taxon>
    </lineage>
</organism>
<evidence type="ECO:0000313" key="12">
    <source>
        <dbReference type="Proteomes" id="UP000663249"/>
    </source>
</evidence>
<name>A0ABX7K343_9PSED</name>
<comment type="pathway">
    <text evidence="2 9">Amino-acid biosynthesis; L-histidine biosynthesis; L-histidine from 5-phospho-alpha-D-ribose 1-diphosphate: step 7/9.</text>
</comment>
<comment type="subunit">
    <text evidence="4 9">Homodimer.</text>
</comment>
<feature type="modified residue" description="N6-(pyridoxal phosphate)lysine" evidence="9">
    <location>
        <position position="236"/>
    </location>
</feature>
<evidence type="ECO:0000256" key="2">
    <source>
        <dbReference type="ARBA" id="ARBA00005011"/>
    </source>
</evidence>
<comment type="catalytic activity">
    <reaction evidence="8 9">
        <text>L-histidinol phosphate + 2-oxoglutarate = 3-(imidazol-4-yl)-2-oxopropyl phosphate + L-glutamate</text>
        <dbReference type="Rhea" id="RHEA:23744"/>
        <dbReference type="ChEBI" id="CHEBI:16810"/>
        <dbReference type="ChEBI" id="CHEBI:29985"/>
        <dbReference type="ChEBI" id="CHEBI:57766"/>
        <dbReference type="ChEBI" id="CHEBI:57980"/>
        <dbReference type="EC" id="2.6.1.9"/>
    </reaction>
</comment>
<evidence type="ECO:0000256" key="9">
    <source>
        <dbReference type="HAMAP-Rule" id="MF_01023"/>
    </source>
</evidence>
<dbReference type="EMBL" id="CP070506">
    <property type="protein sequence ID" value="QSB41699.1"/>
    <property type="molecule type" value="Genomic_DNA"/>
</dbReference>
<keyword evidence="9" id="KW-0028">Amino-acid biosynthesis</keyword>
<reference evidence="11 12" key="1">
    <citation type="submission" date="2021-02" db="EMBL/GenBank/DDBJ databases">
        <title>Genomic and phenotypic characterization of Pseudomonas hygromyciniae, a novel bacterial species discovered from a commercially purchased antibiotic vial.</title>
        <authorList>
            <person name="Turner T.L."/>
            <person name="Mitra S.D."/>
            <person name="Kochan T.J."/>
            <person name="Pincus N.B."/>
            <person name="Lebrun-Corbin M."/>
            <person name="Cheung B."/>
            <person name="Gatesy S.W."/>
            <person name="Afzal T."/>
            <person name="Ozer E.A."/>
            <person name="Hauser A.R."/>
        </authorList>
    </citation>
    <scope>NUCLEOTIDE SEQUENCE [LARGE SCALE GENOMIC DNA]</scope>
    <source>
        <strain evidence="11 12">SDM007</strain>
    </source>
</reference>
<dbReference type="HAMAP" id="MF_01023">
    <property type="entry name" value="HisC_aminotrans_2"/>
    <property type="match status" value="1"/>
</dbReference>
<sequence>MTRRCFMHQDNPAQCIEALVRPSVRRLPLYDPGADPRQLGTPMVTKLSNCENPLGMSPAAAAMLTRQGGEGLARYPDPTGRALRQLIAGQLGVDPARLILGNGSENILELLCLALLDPKDRVVTQQPCFSLHESLPLMMGATVDKVPLNPDFSVNLYAWNTALKQPAKLLMLSTPCNPVGTALSSAELTALVAAAHPDTLLVIDEAYFEFVEDGADALAILGAQSRPWIILRTFSKAYGLAGLRIGYGIASHPSLVDALHRVRTPYNVNQMAQEAAKAAWLDPHHVIRSREFVAIERRRLTEGLQAAGFRVAPSQANFLFIDTACNALEVVDELLKDGIIVKAWREPGYTGFIRVSLGLTQENQAFLASLQRAVAALAG</sequence>
<evidence type="ECO:0000256" key="4">
    <source>
        <dbReference type="ARBA" id="ARBA00011738"/>
    </source>
</evidence>
<protein>
    <recommendedName>
        <fullName evidence="9">Histidinol-phosphate aminotransferase</fullName>
        <ecNumber evidence="9">2.6.1.9</ecNumber>
    </recommendedName>
    <alternativeName>
        <fullName evidence="9">Imidazole acetol-phosphate transaminase</fullName>
    </alternativeName>
</protein>
<proteinExistence type="inferred from homology"/>
<evidence type="ECO:0000256" key="8">
    <source>
        <dbReference type="ARBA" id="ARBA00047481"/>
    </source>
</evidence>
<comment type="similarity">
    <text evidence="3 9">Belongs to the class-II pyridoxal-phosphate-dependent aminotransferase family. Histidinol-phosphate aminotransferase subfamily.</text>
</comment>
<dbReference type="InterPro" id="IPR005861">
    <property type="entry name" value="HisP_aminotrans"/>
</dbReference>